<comment type="subunit">
    <text evidence="9 10">Homodimer. Probably interacts with PlsY.</text>
</comment>
<evidence type="ECO:0000256" key="7">
    <source>
        <dbReference type="ARBA" id="ARBA00023264"/>
    </source>
</evidence>
<dbReference type="RefSeq" id="WP_077198024.1">
    <property type="nucleotide sequence ID" value="NZ_LBFC01000010.1"/>
</dbReference>
<keyword evidence="12" id="KW-1185">Reference proteome</keyword>
<evidence type="ECO:0000313" key="12">
    <source>
        <dbReference type="Proteomes" id="UP000242616"/>
    </source>
</evidence>
<dbReference type="NCBIfam" id="TIGR00182">
    <property type="entry name" value="plsX"/>
    <property type="match status" value="1"/>
</dbReference>
<dbReference type="HAMAP" id="MF_00019">
    <property type="entry name" value="PlsX"/>
    <property type="match status" value="1"/>
</dbReference>
<evidence type="ECO:0000256" key="5">
    <source>
        <dbReference type="ARBA" id="ARBA00023098"/>
    </source>
</evidence>
<dbReference type="Gene3D" id="3.40.718.10">
    <property type="entry name" value="Isopropylmalate Dehydrogenase"/>
    <property type="match status" value="1"/>
</dbReference>
<dbReference type="Proteomes" id="UP000242616">
    <property type="component" value="Unassembled WGS sequence"/>
</dbReference>
<dbReference type="PIRSF" id="PIRSF002465">
    <property type="entry name" value="Phsphlp_syn_PlsX"/>
    <property type="match status" value="1"/>
</dbReference>
<evidence type="ECO:0000256" key="2">
    <source>
        <dbReference type="ARBA" id="ARBA00022490"/>
    </source>
</evidence>
<comment type="catalytic activity">
    <reaction evidence="1 10">
        <text>a fatty acyl-[ACP] + phosphate = an acyl phosphate + holo-[ACP]</text>
        <dbReference type="Rhea" id="RHEA:42292"/>
        <dbReference type="Rhea" id="RHEA-COMP:9685"/>
        <dbReference type="Rhea" id="RHEA-COMP:14125"/>
        <dbReference type="ChEBI" id="CHEBI:43474"/>
        <dbReference type="ChEBI" id="CHEBI:59918"/>
        <dbReference type="ChEBI" id="CHEBI:64479"/>
        <dbReference type="ChEBI" id="CHEBI:138651"/>
        <dbReference type="EC" id="2.3.1.274"/>
    </reaction>
</comment>
<reference evidence="11 12" key="1">
    <citation type="submission" date="2015-06" db="EMBL/GenBank/DDBJ databases">
        <title>Genome sequencing of Thermotogales isolates from hydrothermal vents.</title>
        <authorList>
            <person name="Haverkamp T.H."/>
            <person name="Kublanov I.V."/>
            <person name="Nesbo C.L."/>
        </authorList>
    </citation>
    <scope>NUCLEOTIDE SEQUENCE [LARGE SCALE GENOMIC DNA]</scope>
    <source>
        <strain evidence="12">ik275mar</strain>
    </source>
</reference>
<keyword evidence="5 10" id="KW-0443">Lipid metabolism</keyword>
<keyword evidence="7 10" id="KW-1208">Phospholipid metabolism</keyword>
<keyword evidence="11" id="KW-0012">Acyltransferase</keyword>
<keyword evidence="3 10" id="KW-0444">Lipid biosynthesis</keyword>
<evidence type="ECO:0000256" key="4">
    <source>
        <dbReference type="ARBA" id="ARBA00022679"/>
    </source>
</evidence>
<comment type="similarity">
    <text evidence="10">Belongs to the PlsX family.</text>
</comment>
<dbReference type="GO" id="GO:0016746">
    <property type="term" value="F:acyltransferase activity"/>
    <property type="evidence" value="ECO:0007669"/>
    <property type="project" value="UniProtKB-KW"/>
</dbReference>
<protein>
    <recommendedName>
        <fullName evidence="8 10">Phosphate acyltransferase</fullName>
        <ecNumber evidence="8 10">2.3.1.274</ecNumber>
    </recommendedName>
    <alternativeName>
        <fullName evidence="10">Acyl-ACP phosphotransacylase</fullName>
    </alternativeName>
    <alternativeName>
        <fullName evidence="10">Acyl-[acyl-carrier-protein]--phosphate acyltransferase</fullName>
    </alternativeName>
    <alternativeName>
        <fullName evidence="10">Phosphate-acyl-ACP acyltransferase</fullName>
    </alternativeName>
</protein>
<proteinExistence type="inferred from homology"/>
<evidence type="ECO:0000256" key="6">
    <source>
        <dbReference type="ARBA" id="ARBA00023209"/>
    </source>
</evidence>
<evidence type="ECO:0000256" key="3">
    <source>
        <dbReference type="ARBA" id="ARBA00022516"/>
    </source>
</evidence>
<dbReference type="PANTHER" id="PTHR30100">
    <property type="entry name" value="FATTY ACID/PHOSPHOLIPID SYNTHESIS PROTEIN PLSX"/>
    <property type="match status" value="1"/>
</dbReference>
<dbReference type="EMBL" id="LBFC01000010">
    <property type="protein sequence ID" value="ONN27517.1"/>
    <property type="molecule type" value="Genomic_DNA"/>
</dbReference>
<dbReference type="PANTHER" id="PTHR30100:SF1">
    <property type="entry name" value="PHOSPHATE ACYLTRANSFERASE"/>
    <property type="match status" value="1"/>
</dbReference>
<comment type="pathway">
    <text evidence="10">Lipid metabolism; phospholipid metabolism.</text>
</comment>
<dbReference type="InterPro" id="IPR003664">
    <property type="entry name" value="FA_synthesis"/>
</dbReference>
<gene>
    <name evidence="10" type="primary">plsX</name>
    <name evidence="11" type="ORF">XJ44_03060</name>
</gene>
<dbReference type="SUPFAM" id="SSF53659">
    <property type="entry name" value="Isocitrate/Isopropylmalate dehydrogenase-like"/>
    <property type="match status" value="1"/>
</dbReference>
<comment type="caution">
    <text evidence="11">The sequence shown here is derived from an EMBL/GenBank/DDBJ whole genome shotgun (WGS) entry which is preliminary data.</text>
</comment>
<evidence type="ECO:0000256" key="1">
    <source>
        <dbReference type="ARBA" id="ARBA00001232"/>
    </source>
</evidence>
<evidence type="ECO:0000256" key="10">
    <source>
        <dbReference type="HAMAP-Rule" id="MF_00019"/>
    </source>
</evidence>
<accession>A0ABX3IK05</accession>
<comment type="function">
    <text evidence="10">Catalyzes the reversible formation of acyl-phosphate (acyl-PO(4)) from acyl-[acyl-carrier-protein] (acyl-ACP). This enzyme utilizes acyl-ACP as fatty acyl donor, but not acyl-CoA.</text>
</comment>
<dbReference type="Pfam" id="PF02504">
    <property type="entry name" value="FA_synthesis"/>
    <property type="match status" value="1"/>
</dbReference>
<dbReference type="EC" id="2.3.1.274" evidence="8 10"/>
<keyword evidence="4 10" id="KW-0808">Transferase</keyword>
<evidence type="ECO:0000256" key="9">
    <source>
        <dbReference type="ARBA" id="ARBA00046608"/>
    </source>
</evidence>
<name>A0ABX3IK05_9BACT</name>
<dbReference type="InterPro" id="IPR012281">
    <property type="entry name" value="Phospholipid_synth_PlsX-like"/>
</dbReference>
<sequence length="333" mass="36134">MKKIAIDLMGGDFAPAKIVAGALAFAKDNPDVELYLVGIEKNFKEISLPSNCRKVVVEDYLPMDVKPTEAIRRKNSTMYQSCKLVRDNVVDAVVSAGNTGALLACATFVVGRIKGIERPTLAVPIPTKDGFCILADAGANIDVKPFTLLQFAIMGVEYAKFMGIKNPKVGLLNVGTEENKGTKKEQEAFRLLREKFGESFKGNIEGNDINMGKVDVVVADGFHGNIAMKTMEGSAKLIIEILKSNIKKNVISALGALLMKPVFNKLKEKLDPRKYGGTFFVGVNGIVVKAHGNSDEVAIYHALKVAKQGIEISLTSKIEEAIKDVWNSRDSGN</sequence>
<keyword evidence="2 10" id="KW-0963">Cytoplasm</keyword>
<evidence type="ECO:0000256" key="8">
    <source>
        <dbReference type="ARBA" id="ARBA00024069"/>
    </source>
</evidence>
<organism evidence="11 12">
    <name type="scientific">Thermosipho affectus</name>
    <dbReference type="NCBI Taxonomy" id="660294"/>
    <lineage>
        <taxon>Bacteria</taxon>
        <taxon>Thermotogati</taxon>
        <taxon>Thermotogota</taxon>
        <taxon>Thermotogae</taxon>
        <taxon>Thermotogales</taxon>
        <taxon>Fervidobacteriaceae</taxon>
        <taxon>Thermosipho</taxon>
    </lineage>
</organism>
<evidence type="ECO:0000313" key="11">
    <source>
        <dbReference type="EMBL" id="ONN27517.1"/>
    </source>
</evidence>
<keyword evidence="6 10" id="KW-0594">Phospholipid biosynthesis</keyword>
<comment type="subcellular location">
    <subcellularLocation>
        <location evidence="10">Cytoplasm</location>
    </subcellularLocation>
    <text evidence="10">Associated with the membrane possibly through PlsY.</text>
</comment>